<dbReference type="PRINTS" id="PR00237">
    <property type="entry name" value="GPCRRHODOPSN"/>
</dbReference>
<dbReference type="EMBL" id="JAODUP010000773">
    <property type="protein sequence ID" value="KAK2144262.1"/>
    <property type="molecule type" value="Genomic_DNA"/>
</dbReference>
<evidence type="ECO:0000256" key="3">
    <source>
        <dbReference type="ARBA" id="ARBA00022692"/>
    </source>
</evidence>
<keyword evidence="7 9" id="KW-0675">Receptor</keyword>
<feature type="domain" description="G-protein coupled receptors family 1 profile" evidence="11">
    <location>
        <begin position="54"/>
        <end position="174"/>
    </location>
</feature>
<evidence type="ECO:0000256" key="10">
    <source>
        <dbReference type="SAM" id="Phobius"/>
    </source>
</evidence>
<organism evidence="12 13">
    <name type="scientific">Paralvinella palmiformis</name>
    <dbReference type="NCBI Taxonomy" id="53620"/>
    <lineage>
        <taxon>Eukaryota</taxon>
        <taxon>Metazoa</taxon>
        <taxon>Spiralia</taxon>
        <taxon>Lophotrochozoa</taxon>
        <taxon>Annelida</taxon>
        <taxon>Polychaeta</taxon>
        <taxon>Sedentaria</taxon>
        <taxon>Canalipalpata</taxon>
        <taxon>Terebellida</taxon>
        <taxon>Terebelliformia</taxon>
        <taxon>Alvinellidae</taxon>
        <taxon>Paralvinella</taxon>
    </lineage>
</organism>
<evidence type="ECO:0000256" key="7">
    <source>
        <dbReference type="ARBA" id="ARBA00023170"/>
    </source>
</evidence>
<sequence>MSLKVSETVTAMSDALNTTTPSALEALLYSASGSVLSKLVFYLYPILSIWIVIANCLTLFVYAKFKRLQKKRNVMLISLSAVDLFTGLTQMMPKLIARLLGVDNSFSVCMVASALQIAPAWASVFHLGSIAIERYVAITKPLLYHVIVTPIRLAIAVGTNVSVAIAFAVIPLAWPREQFPKLCLSIMWYPNVYTSSGSRRKRNVMLISLSAVDLFTGLTQMMPKLIARLLGVDNSFTICMAASALQIAPAWASVFHLVSIAIERHIAITKPLMYHVIVTPTRLALVVSSNVILAALFAFIPLAWPREQFPKLCMSVLWYPKCTRAFSLSFHSLRS</sequence>
<dbReference type="InterPro" id="IPR050569">
    <property type="entry name" value="TAAR"/>
</dbReference>
<comment type="caution">
    <text evidence="12">The sequence shown here is derived from an EMBL/GenBank/DDBJ whole genome shotgun (WGS) entry which is preliminary data.</text>
</comment>
<dbReference type="PANTHER" id="PTHR24249">
    <property type="entry name" value="HISTAMINE RECEPTOR-RELATED G-PROTEIN COUPLED RECEPTOR"/>
    <property type="match status" value="1"/>
</dbReference>
<feature type="transmembrane region" description="Helical" evidence="10">
    <location>
        <begin position="151"/>
        <end position="174"/>
    </location>
</feature>
<name>A0AAD9MSL1_9ANNE</name>
<dbReference type="InterPro" id="IPR000276">
    <property type="entry name" value="GPCR_Rhodpsn"/>
</dbReference>
<dbReference type="AlphaFoldDB" id="A0AAD9MSL1"/>
<dbReference type="GO" id="GO:0004930">
    <property type="term" value="F:G protein-coupled receptor activity"/>
    <property type="evidence" value="ECO:0007669"/>
    <property type="project" value="UniProtKB-KW"/>
</dbReference>
<evidence type="ECO:0000256" key="9">
    <source>
        <dbReference type="RuleBase" id="RU000688"/>
    </source>
</evidence>
<reference evidence="12" key="1">
    <citation type="journal article" date="2023" name="Mol. Biol. Evol.">
        <title>Third-Generation Sequencing Reveals the Adaptive Role of the Epigenome in Three Deep-Sea Polychaetes.</title>
        <authorList>
            <person name="Perez M."/>
            <person name="Aroh O."/>
            <person name="Sun Y."/>
            <person name="Lan Y."/>
            <person name="Juniper S.K."/>
            <person name="Young C.R."/>
            <person name="Angers B."/>
            <person name="Qian P.Y."/>
        </authorList>
    </citation>
    <scope>NUCLEOTIDE SEQUENCE</scope>
    <source>
        <strain evidence="12">P08H-3</strain>
    </source>
</reference>
<evidence type="ECO:0000256" key="1">
    <source>
        <dbReference type="ARBA" id="ARBA00004651"/>
    </source>
</evidence>
<feature type="transmembrane region" description="Helical" evidence="10">
    <location>
        <begin position="74"/>
        <end position="92"/>
    </location>
</feature>
<dbReference type="PROSITE" id="PS00237">
    <property type="entry name" value="G_PROTEIN_RECEP_F1_1"/>
    <property type="match status" value="2"/>
</dbReference>
<dbReference type="InterPro" id="IPR017452">
    <property type="entry name" value="GPCR_Rhodpsn_7TM"/>
</dbReference>
<evidence type="ECO:0000313" key="13">
    <source>
        <dbReference type="Proteomes" id="UP001208570"/>
    </source>
</evidence>
<evidence type="ECO:0000256" key="8">
    <source>
        <dbReference type="ARBA" id="ARBA00023224"/>
    </source>
</evidence>
<evidence type="ECO:0000313" key="12">
    <source>
        <dbReference type="EMBL" id="KAK2144262.1"/>
    </source>
</evidence>
<keyword evidence="8 9" id="KW-0807">Transducer</keyword>
<keyword evidence="2" id="KW-1003">Cell membrane</keyword>
<proteinExistence type="inferred from homology"/>
<keyword evidence="3 9" id="KW-0812">Transmembrane</keyword>
<dbReference type="PANTHER" id="PTHR24249:SF372">
    <property type="entry name" value="G-PROTEIN COUPLED RECEPTORS FAMILY 1 PROFILE DOMAIN-CONTAINING PROTEIN"/>
    <property type="match status" value="1"/>
</dbReference>
<evidence type="ECO:0000256" key="2">
    <source>
        <dbReference type="ARBA" id="ARBA00022475"/>
    </source>
</evidence>
<keyword evidence="13" id="KW-1185">Reference proteome</keyword>
<dbReference type="GO" id="GO:0005886">
    <property type="term" value="C:plasma membrane"/>
    <property type="evidence" value="ECO:0007669"/>
    <property type="project" value="UniProtKB-SubCell"/>
</dbReference>
<dbReference type="Gene3D" id="1.20.1070.10">
    <property type="entry name" value="Rhodopsin 7-helix transmembrane proteins"/>
    <property type="match status" value="2"/>
</dbReference>
<evidence type="ECO:0000256" key="4">
    <source>
        <dbReference type="ARBA" id="ARBA00022989"/>
    </source>
</evidence>
<dbReference type="SUPFAM" id="SSF81321">
    <property type="entry name" value="Family A G protein-coupled receptor-like"/>
    <property type="match status" value="2"/>
</dbReference>
<feature type="transmembrane region" description="Helical" evidence="10">
    <location>
        <begin position="283"/>
        <end position="304"/>
    </location>
</feature>
<accession>A0AAD9MSL1</accession>
<evidence type="ECO:0000259" key="11">
    <source>
        <dbReference type="PROSITE" id="PS50262"/>
    </source>
</evidence>
<keyword evidence="4 10" id="KW-1133">Transmembrane helix</keyword>
<comment type="subcellular location">
    <subcellularLocation>
        <location evidence="1">Cell membrane</location>
        <topology evidence="1">Multi-pass membrane protein</topology>
    </subcellularLocation>
</comment>
<evidence type="ECO:0000256" key="5">
    <source>
        <dbReference type="ARBA" id="ARBA00023040"/>
    </source>
</evidence>
<dbReference type="PROSITE" id="PS50262">
    <property type="entry name" value="G_PROTEIN_RECEP_F1_2"/>
    <property type="match status" value="2"/>
</dbReference>
<gene>
    <name evidence="12" type="ORF">LSH36_774g00009</name>
</gene>
<feature type="transmembrane region" description="Helical" evidence="10">
    <location>
        <begin position="235"/>
        <end position="262"/>
    </location>
</feature>
<feature type="transmembrane region" description="Helical" evidence="10">
    <location>
        <begin position="39"/>
        <end position="62"/>
    </location>
</feature>
<comment type="similarity">
    <text evidence="9">Belongs to the G-protein coupled receptor 1 family.</text>
</comment>
<keyword evidence="5 9" id="KW-0297">G-protein coupled receptor</keyword>
<protein>
    <recommendedName>
        <fullName evidence="11">G-protein coupled receptors family 1 profile domain-containing protein</fullName>
    </recommendedName>
</protein>
<evidence type="ECO:0000256" key="6">
    <source>
        <dbReference type="ARBA" id="ARBA00023136"/>
    </source>
</evidence>
<feature type="domain" description="G-protein coupled receptors family 1 profile" evidence="11">
    <location>
        <begin position="184"/>
        <end position="335"/>
    </location>
</feature>
<dbReference type="CDD" id="cd00637">
    <property type="entry name" value="7tm_classA_rhodopsin-like"/>
    <property type="match status" value="1"/>
</dbReference>
<dbReference type="Pfam" id="PF00001">
    <property type="entry name" value="7tm_1"/>
    <property type="match status" value="2"/>
</dbReference>
<keyword evidence="6 10" id="KW-0472">Membrane</keyword>
<dbReference type="Proteomes" id="UP001208570">
    <property type="component" value="Unassembled WGS sequence"/>
</dbReference>